<keyword evidence="2" id="KW-1185">Reference proteome</keyword>
<dbReference type="EMBL" id="OX459942">
    <property type="protein sequence ID" value="CAI9176833.1"/>
    <property type="molecule type" value="Genomic_DNA"/>
</dbReference>
<accession>A0ABN8ZTG5</accession>
<proteinExistence type="predicted"/>
<reference evidence="1" key="1">
    <citation type="submission" date="2023-04" db="EMBL/GenBank/DDBJ databases">
        <authorList>
            <consortium name="ELIXIR-Norway"/>
        </authorList>
    </citation>
    <scope>NUCLEOTIDE SEQUENCE [LARGE SCALE GENOMIC DNA]</scope>
</reference>
<evidence type="ECO:0000313" key="2">
    <source>
        <dbReference type="Proteomes" id="UP001176941"/>
    </source>
</evidence>
<evidence type="ECO:0000313" key="1">
    <source>
        <dbReference type="EMBL" id="CAI9176833.1"/>
    </source>
</evidence>
<organism evidence="1 2">
    <name type="scientific">Rangifer tarandus platyrhynchus</name>
    <name type="common">Svalbard reindeer</name>
    <dbReference type="NCBI Taxonomy" id="3082113"/>
    <lineage>
        <taxon>Eukaryota</taxon>
        <taxon>Metazoa</taxon>
        <taxon>Chordata</taxon>
        <taxon>Craniata</taxon>
        <taxon>Vertebrata</taxon>
        <taxon>Euteleostomi</taxon>
        <taxon>Mammalia</taxon>
        <taxon>Eutheria</taxon>
        <taxon>Laurasiatheria</taxon>
        <taxon>Artiodactyla</taxon>
        <taxon>Ruminantia</taxon>
        <taxon>Pecora</taxon>
        <taxon>Cervidae</taxon>
        <taxon>Odocoileinae</taxon>
        <taxon>Rangifer</taxon>
    </lineage>
</organism>
<gene>
    <name evidence="1" type="ORF">MRATA1EN1_LOCUS25795</name>
</gene>
<dbReference type="Proteomes" id="UP001176941">
    <property type="component" value="Chromosome 6"/>
</dbReference>
<sequence length="105" mass="11203">MPKDCGLRTSSEPGYIVGQLTLWCLPVSLSLIPEAGQGLKSHLGHSPAHFELRRGNPVLSLPSTSFLNSQPKVLVAQSCPILCDPVDCSSPGFSVHGIPEARKLE</sequence>
<protein>
    <submittedName>
        <fullName evidence="1">Uncharacterized protein</fullName>
    </submittedName>
</protein>
<name>A0ABN8ZTG5_RANTA</name>